<name>A0AA40IUM3_CLONO</name>
<dbReference type="RefSeq" id="WP_039218230.1">
    <property type="nucleotide sequence ID" value="NZ_JENW01000039.1"/>
</dbReference>
<gene>
    <name evidence="1" type="ORF">Z959_07905</name>
</gene>
<reference evidence="1 2" key="1">
    <citation type="submission" date="2014-02" db="EMBL/GenBank/DDBJ databases">
        <title>Plasmidome dynamics in the species complex Clostridium novyi sensu lato converts strains of independent lineages into distinctly different pathogens.</title>
        <authorList>
            <person name="Skarin H."/>
            <person name="Segerman B."/>
        </authorList>
    </citation>
    <scope>NUCLEOTIDE SEQUENCE [LARGE SCALE GENOMIC DNA]</scope>
    <source>
        <strain evidence="1 2">ATCC 27606</strain>
    </source>
</reference>
<dbReference type="AlphaFoldDB" id="A0AA40IUM3"/>
<organism evidence="1 2">
    <name type="scientific">Clostridium novyi B str. ATCC 27606</name>
    <dbReference type="NCBI Taxonomy" id="1443123"/>
    <lineage>
        <taxon>Bacteria</taxon>
        <taxon>Bacillati</taxon>
        <taxon>Bacillota</taxon>
        <taxon>Clostridia</taxon>
        <taxon>Eubacteriales</taxon>
        <taxon>Clostridiaceae</taxon>
        <taxon>Clostridium</taxon>
    </lineage>
</organism>
<dbReference type="Proteomes" id="UP000027770">
    <property type="component" value="Unassembled WGS sequence"/>
</dbReference>
<proteinExistence type="predicted"/>
<sequence length="64" mass="7383">MGDFKDINDGIFEDLLNRLDDEGYSNIPSQAHNEIVDLIDAQYEDAEMFKELVSEAIKIIKKHQ</sequence>
<evidence type="ECO:0000313" key="1">
    <source>
        <dbReference type="EMBL" id="KEI16993.1"/>
    </source>
</evidence>
<accession>A0AA40IUM3</accession>
<dbReference type="EMBL" id="JENW01000039">
    <property type="protein sequence ID" value="KEI16993.1"/>
    <property type="molecule type" value="Genomic_DNA"/>
</dbReference>
<protein>
    <submittedName>
        <fullName evidence="1">Uncharacterized protein</fullName>
    </submittedName>
</protein>
<keyword evidence="2" id="KW-1185">Reference proteome</keyword>
<evidence type="ECO:0000313" key="2">
    <source>
        <dbReference type="Proteomes" id="UP000027770"/>
    </source>
</evidence>
<comment type="caution">
    <text evidence="1">The sequence shown here is derived from an EMBL/GenBank/DDBJ whole genome shotgun (WGS) entry which is preliminary data.</text>
</comment>